<keyword evidence="10" id="KW-1185">Reference proteome</keyword>
<organism evidence="9 10">
    <name type="scientific">Limosilactobacillus secaliphilus</name>
    <dbReference type="NCBI Taxonomy" id="396268"/>
    <lineage>
        <taxon>Bacteria</taxon>
        <taxon>Bacillati</taxon>
        <taxon>Bacillota</taxon>
        <taxon>Bacilli</taxon>
        <taxon>Lactobacillales</taxon>
        <taxon>Lactobacillaceae</taxon>
        <taxon>Limosilactobacillus</taxon>
    </lineage>
</organism>
<keyword evidence="2" id="KW-1003">Cell membrane</keyword>
<evidence type="ECO:0000256" key="5">
    <source>
        <dbReference type="ARBA" id="ARBA00022989"/>
    </source>
</evidence>
<name>A0A0R2I8X2_9LACO</name>
<dbReference type="Pfam" id="PF01569">
    <property type="entry name" value="PAP2"/>
    <property type="match status" value="1"/>
</dbReference>
<feature type="transmembrane region" description="Helical" evidence="7">
    <location>
        <begin position="110"/>
        <end position="129"/>
    </location>
</feature>
<evidence type="ECO:0000256" key="2">
    <source>
        <dbReference type="ARBA" id="ARBA00022475"/>
    </source>
</evidence>
<keyword evidence="4" id="KW-0378">Hydrolase</keyword>
<dbReference type="PANTHER" id="PTHR14969">
    <property type="entry name" value="SPHINGOSINE-1-PHOSPHATE PHOSPHOHYDROLASE"/>
    <property type="match status" value="1"/>
</dbReference>
<dbReference type="OrthoDB" id="9789113at2"/>
<keyword evidence="6 7" id="KW-0472">Membrane</keyword>
<gene>
    <name evidence="9" type="ORF">IV45_GL000775</name>
</gene>
<evidence type="ECO:0000256" key="6">
    <source>
        <dbReference type="ARBA" id="ARBA00023136"/>
    </source>
</evidence>
<reference evidence="9 10" key="1">
    <citation type="journal article" date="2015" name="Genome Announc.">
        <title>Expanding the biotechnology potential of lactobacilli through comparative genomics of 213 strains and associated genera.</title>
        <authorList>
            <person name="Sun Z."/>
            <person name="Harris H.M."/>
            <person name="McCann A."/>
            <person name="Guo C."/>
            <person name="Argimon S."/>
            <person name="Zhang W."/>
            <person name="Yang X."/>
            <person name="Jeffery I.B."/>
            <person name="Cooney J.C."/>
            <person name="Kagawa T.F."/>
            <person name="Liu W."/>
            <person name="Song Y."/>
            <person name="Salvetti E."/>
            <person name="Wrobel A."/>
            <person name="Rasinkangas P."/>
            <person name="Parkhill J."/>
            <person name="Rea M.C."/>
            <person name="O'Sullivan O."/>
            <person name="Ritari J."/>
            <person name="Douillard F.P."/>
            <person name="Paul Ross R."/>
            <person name="Yang R."/>
            <person name="Briner A.E."/>
            <person name="Felis G.E."/>
            <person name="de Vos W.M."/>
            <person name="Barrangou R."/>
            <person name="Klaenhammer T.R."/>
            <person name="Caufield P.W."/>
            <person name="Cui Y."/>
            <person name="Zhang H."/>
            <person name="O'Toole P.W."/>
        </authorList>
    </citation>
    <scope>NUCLEOTIDE SEQUENCE [LARGE SCALE GENOMIC DNA]</scope>
    <source>
        <strain evidence="9 10">DSM 17896</strain>
    </source>
</reference>
<evidence type="ECO:0000256" key="3">
    <source>
        <dbReference type="ARBA" id="ARBA00022692"/>
    </source>
</evidence>
<protein>
    <recommendedName>
        <fullName evidence="8">Phosphatidic acid phosphatase type 2/haloperoxidase domain-containing protein</fullName>
    </recommendedName>
</protein>
<evidence type="ECO:0000256" key="1">
    <source>
        <dbReference type="ARBA" id="ARBA00004651"/>
    </source>
</evidence>
<dbReference type="Gene3D" id="1.20.144.10">
    <property type="entry name" value="Phosphatidic acid phosphatase type 2/haloperoxidase"/>
    <property type="match status" value="1"/>
</dbReference>
<dbReference type="InterPro" id="IPR000326">
    <property type="entry name" value="PAP2/HPO"/>
</dbReference>
<proteinExistence type="predicted"/>
<feature type="transmembrane region" description="Helical" evidence="7">
    <location>
        <begin position="161"/>
        <end position="183"/>
    </location>
</feature>
<dbReference type="InterPro" id="IPR036938">
    <property type="entry name" value="PAP2/HPO_sf"/>
</dbReference>
<dbReference type="SUPFAM" id="SSF48317">
    <property type="entry name" value="Acid phosphatase/Vanadium-dependent haloperoxidase"/>
    <property type="match status" value="1"/>
</dbReference>
<evidence type="ECO:0000256" key="7">
    <source>
        <dbReference type="SAM" id="Phobius"/>
    </source>
</evidence>
<feature type="domain" description="Phosphatidic acid phosphatase type 2/haloperoxidase" evidence="8">
    <location>
        <begin position="77"/>
        <end position="177"/>
    </location>
</feature>
<dbReference type="GO" id="GO:0005886">
    <property type="term" value="C:plasma membrane"/>
    <property type="evidence" value="ECO:0007669"/>
    <property type="project" value="UniProtKB-SubCell"/>
</dbReference>
<dbReference type="PANTHER" id="PTHR14969:SF62">
    <property type="entry name" value="DECAPRENYLPHOSPHORYL-5-PHOSPHORIBOSE PHOSPHATASE RV3807C-RELATED"/>
    <property type="match status" value="1"/>
</dbReference>
<comment type="caution">
    <text evidence="9">The sequence shown here is derived from an EMBL/GenBank/DDBJ whole genome shotgun (WGS) entry which is preliminary data.</text>
</comment>
<feature type="transmembrane region" description="Helical" evidence="7">
    <location>
        <begin position="135"/>
        <end position="154"/>
    </location>
</feature>
<keyword evidence="3 7" id="KW-0812">Transmembrane</keyword>
<dbReference type="PATRIC" id="fig|396268.3.peg.785"/>
<dbReference type="EMBL" id="JQBW01000010">
    <property type="protein sequence ID" value="KRN58330.1"/>
    <property type="molecule type" value="Genomic_DNA"/>
</dbReference>
<evidence type="ECO:0000256" key="4">
    <source>
        <dbReference type="ARBA" id="ARBA00022801"/>
    </source>
</evidence>
<feature type="transmembrane region" description="Helical" evidence="7">
    <location>
        <begin position="77"/>
        <end position="98"/>
    </location>
</feature>
<evidence type="ECO:0000259" key="8">
    <source>
        <dbReference type="SMART" id="SM00014"/>
    </source>
</evidence>
<dbReference type="SMART" id="SM00014">
    <property type="entry name" value="acidPPc"/>
    <property type="match status" value="1"/>
</dbReference>
<dbReference type="Proteomes" id="UP000050934">
    <property type="component" value="Unassembled WGS sequence"/>
</dbReference>
<comment type="subcellular location">
    <subcellularLocation>
        <location evidence="1">Cell membrane</location>
        <topology evidence="1">Multi-pass membrane protein</topology>
    </subcellularLocation>
</comment>
<sequence>MVWWCLLAIVTAVLLGVLCRYVTSRPLANWDRIDIQPNQRWQAGWRLLARVTDPLLMAGYDVLLAVGLCWQGRFAQAVWVVLTLAVADSLGILLKHLVRRSRPSAGRAHYSFPSGHVLGATVMALMLLTIFANPWLRLLIILLGLLIALSRLVLNVHYLSDLLAAICLATCVFSLSQAVIYLMSV</sequence>
<dbReference type="GO" id="GO:0016787">
    <property type="term" value="F:hydrolase activity"/>
    <property type="evidence" value="ECO:0007669"/>
    <property type="project" value="UniProtKB-KW"/>
</dbReference>
<keyword evidence="5 7" id="KW-1133">Transmembrane helix</keyword>
<dbReference type="AlphaFoldDB" id="A0A0R2I8X2"/>
<dbReference type="RefSeq" id="WP_057741574.1">
    <property type="nucleotide sequence ID" value="NZ_JQBW01000010.1"/>
</dbReference>
<evidence type="ECO:0000313" key="10">
    <source>
        <dbReference type="Proteomes" id="UP000050934"/>
    </source>
</evidence>
<accession>A0A0R2I8X2</accession>
<dbReference type="STRING" id="396268.IV45_GL000775"/>
<evidence type="ECO:0000313" key="9">
    <source>
        <dbReference type="EMBL" id="KRN58330.1"/>
    </source>
</evidence>